<keyword evidence="5" id="KW-0732">Signal</keyword>
<dbReference type="FunFam" id="3.30.200.20:FF:000666">
    <property type="entry name" value="Kinase family with leucine-rich repeat domain-containing protein"/>
    <property type="match status" value="1"/>
</dbReference>
<evidence type="ECO:0000256" key="10">
    <source>
        <dbReference type="ARBA" id="ARBA00022989"/>
    </source>
</evidence>
<evidence type="ECO:0000256" key="4">
    <source>
        <dbReference type="ARBA" id="ARBA00022692"/>
    </source>
</evidence>
<evidence type="ECO:0000313" key="16">
    <source>
        <dbReference type="EMBL" id="KAF5957496.1"/>
    </source>
</evidence>
<name>A0A7J7HZA0_CAMSI</name>
<evidence type="ECO:0000313" key="17">
    <source>
        <dbReference type="Proteomes" id="UP000593564"/>
    </source>
</evidence>
<evidence type="ECO:0000256" key="3">
    <source>
        <dbReference type="ARBA" id="ARBA00022679"/>
    </source>
</evidence>
<keyword evidence="9 13" id="KW-0067">ATP-binding</keyword>
<evidence type="ECO:0000256" key="7">
    <source>
        <dbReference type="ARBA" id="ARBA00022741"/>
    </source>
</evidence>
<protein>
    <recommendedName>
        <fullName evidence="15">Protein kinase domain-containing protein</fullName>
    </recommendedName>
</protein>
<dbReference type="InterPro" id="IPR032675">
    <property type="entry name" value="LRR_dom_sf"/>
</dbReference>
<dbReference type="FunFam" id="1.10.510.10:FF:002903">
    <property type="match status" value="1"/>
</dbReference>
<feature type="domain" description="Protein kinase" evidence="15">
    <location>
        <begin position="176"/>
        <end position="480"/>
    </location>
</feature>
<keyword evidence="11" id="KW-0472">Membrane</keyword>
<dbReference type="PROSITE" id="PS00108">
    <property type="entry name" value="PROTEIN_KINASE_ST"/>
    <property type="match status" value="1"/>
</dbReference>
<keyword evidence="7 13" id="KW-0547">Nucleotide-binding</keyword>
<dbReference type="SMART" id="SM00220">
    <property type="entry name" value="S_TKc"/>
    <property type="match status" value="1"/>
</dbReference>
<keyword evidence="14" id="KW-0723">Serine/threonine-protein kinase</keyword>
<dbReference type="PROSITE" id="PS00107">
    <property type="entry name" value="PROTEIN_KINASE_ATP"/>
    <property type="match status" value="1"/>
</dbReference>
<keyword evidence="4" id="KW-0812">Transmembrane</keyword>
<dbReference type="FunFam" id="3.80.10.10:FF:000041">
    <property type="entry name" value="LRR receptor-like serine/threonine-protein kinase ERECTA"/>
    <property type="match status" value="1"/>
</dbReference>
<keyword evidence="8" id="KW-0418">Kinase</keyword>
<keyword evidence="2" id="KW-0433">Leucine-rich repeat</keyword>
<dbReference type="Gene3D" id="3.80.10.10">
    <property type="entry name" value="Ribonuclease Inhibitor"/>
    <property type="match status" value="1"/>
</dbReference>
<feature type="binding site" evidence="13">
    <location>
        <position position="205"/>
    </location>
    <ligand>
        <name>ATP</name>
        <dbReference type="ChEBI" id="CHEBI:30616"/>
    </ligand>
</feature>
<dbReference type="PROSITE" id="PS50011">
    <property type="entry name" value="PROTEIN_KINASE_DOM"/>
    <property type="match status" value="1"/>
</dbReference>
<evidence type="ECO:0000256" key="6">
    <source>
        <dbReference type="ARBA" id="ARBA00022737"/>
    </source>
</evidence>
<comment type="subcellular location">
    <subcellularLocation>
        <location evidence="1">Membrane</location>
        <topology evidence="1">Single-pass type I membrane protein</topology>
    </subcellularLocation>
</comment>
<dbReference type="InterPro" id="IPR051824">
    <property type="entry name" value="LRR_Rcpt-Like_S/T_Kinase"/>
</dbReference>
<dbReference type="EMBL" id="JACBKZ010000002">
    <property type="protein sequence ID" value="KAF5957496.1"/>
    <property type="molecule type" value="Genomic_DNA"/>
</dbReference>
<evidence type="ECO:0000256" key="1">
    <source>
        <dbReference type="ARBA" id="ARBA00004479"/>
    </source>
</evidence>
<accession>A0A7J7HZA0</accession>
<organism evidence="16 17">
    <name type="scientific">Camellia sinensis</name>
    <name type="common">Tea plant</name>
    <name type="synonym">Thea sinensis</name>
    <dbReference type="NCBI Taxonomy" id="4442"/>
    <lineage>
        <taxon>Eukaryota</taxon>
        <taxon>Viridiplantae</taxon>
        <taxon>Streptophyta</taxon>
        <taxon>Embryophyta</taxon>
        <taxon>Tracheophyta</taxon>
        <taxon>Spermatophyta</taxon>
        <taxon>Magnoliopsida</taxon>
        <taxon>eudicotyledons</taxon>
        <taxon>Gunneridae</taxon>
        <taxon>Pentapetalae</taxon>
        <taxon>asterids</taxon>
        <taxon>Ericales</taxon>
        <taxon>Theaceae</taxon>
        <taxon>Camellia</taxon>
    </lineage>
</organism>
<dbReference type="Gene3D" id="3.30.200.20">
    <property type="entry name" value="Phosphorylase Kinase, domain 1"/>
    <property type="match status" value="1"/>
</dbReference>
<sequence>MPSSFTWLKKLKQLWMRRSRLIGEIPKSMGNLTALEILDLASNDLSGSIPSGLFLLENLTTLYLYKNHLSWAIPKSVEASKMEFQYLKSKLMVLDHPISLPRNIEGSKLKQNSSSTASTDSVTTNAATDSVIAATPTTDSVISATPRRFPKPLPSQPYSGHYHSVDFTESDIVSSLTESNVIGKGGSGKVYHVAVNRSGIFVAVKRIWNSKKLDQRLEKEFLAEVQILGMIRHSNIVKLLCCITSENSKLLVYEYLENHSLDRWLHRKKRPSIFESAHHVVLDWPKQLQIAVGAARGLCYMHHDCAPSLIHRDVKSSNILLDSQCNANIADFGLAKILVNHGEPNTMSIVAGTFGYIASEYARTTRVNEKIDVYSFGVVLLELVTGKEANDGDEDMCLAEWAWQHIQEGNPIVDALDEEVKRLVTWMKWLVLQILLGCSQQLPLREDNVRSNYGGVAPLHTNSRHERIVEDNDDGLALDV</sequence>
<keyword evidence="10" id="KW-1133">Transmembrane helix</keyword>
<keyword evidence="17" id="KW-1185">Reference proteome</keyword>
<dbReference type="PANTHER" id="PTHR48006:SF92">
    <property type="entry name" value="LRR RECEPTOR-LIKE SERINE_THREONINE-PROTEIN KINASE GSO1"/>
    <property type="match status" value="1"/>
</dbReference>
<proteinExistence type="inferred from homology"/>
<dbReference type="InterPro" id="IPR001611">
    <property type="entry name" value="Leu-rich_rpt"/>
</dbReference>
<evidence type="ECO:0000256" key="11">
    <source>
        <dbReference type="ARBA" id="ARBA00023136"/>
    </source>
</evidence>
<evidence type="ECO:0000256" key="9">
    <source>
        <dbReference type="ARBA" id="ARBA00022840"/>
    </source>
</evidence>
<dbReference type="InterPro" id="IPR000719">
    <property type="entry name" value="Prot_kinase_dom"/>
</dbReference>
<comment type="caution">
    <text evidence="16">The sequence shown here is derived from an EMBL/GenBank/DDBJ whole genome shotgun (WGS) entry which is preliminary data.</text>
</comment>
<dbReference type="Proteomes" id="UP000593564">
    <property type="component" value="Unassembled WGS sequence"/>
</dbReference>
<gene>
    <name evidence="16" type="ORF">HYC85_004721</name>
</gene>
<evidence type="ECO:0000256" key="12">
    <source>
        <dbReference type="ARBA" id="ARBA00023180"/>
    </source>
</evidence>
<keyword evidence="12" id="KW-0325">Glycoprotein</keyword>
<dbReference type="SUPFAM" id="SSF56112">
    <property type="entry name" value="Protein kinase-like (PK-like)"/>
    <property type="match status" value="1"/>
</dbReference>
<keyword evidence="6" id="KW-0677">Repeat</keyword>
<dbReference type="GO" id="GO:0016020">
    <property type="term" value="C:membrane"/>
    <property type="evidence" value="ECO:0007669"/>
    <property type="project" value="UniProtKB-SubCell"/>
</dbReference>
<evidence type="ECO:0000256" key="5">
    <source>
        <dbReference type="ARBA" id="ARBA00022729"/>
    </source>
</evidence>
<reference evidence="17" key="1">
    <citation type="journal article" date="2020" name="Nat. Commun.">
        <title>Genome assembly of wild tea tree DASZ reveals pedigree and selection history of tea varieties.</title>
        <authorList>
            <person name="Zhang W."/>
            <person name="Zhang Y."/>
            <person name="Qiu H."/>
            <person name="Guo Y."/>
            <person name="Wan H."/>
            <person name="Zhang X."/>
            <person name="Scossa F."/>
            <person name="Alseekh S."/>
            <person name="Zhang Q."/>
            <person name="Wang P."/>
            <person name="Xu L."/>
            <person name="Schmidt M.H."/>
            <person name="Jia X."/>
            <person name="Li D."/>
            <person name="Zhu A."/>
            <person name="Guo F."/>
            <person name="Chen W."/>
            <person name="Ni D."/>
            <person name="Usadel B."/>
            <person name="Fernie A.R."/>
            <person name="Wen W."/>
        </authorList>
    </citation>
    <scope>NUCLEOTIDE SEQUENCE [LARGE SCALE GENOMIC DNA]</scope>
    <source>
        <strain evidence="17">cv. G240</strain>
    </source>
</reference>
<dbReference type="GO" id="GO:0004674">
    <property type="term" value="F:protein serine/threonine kinase activity"/>
    <property type="evidence" value="ECO:0007669"/>
    <property type="project" value="UniProtKB-KW"/>
</dbReference>
<dbReference type="InterPro" id="IPR008271">
    <property type="entry name" value="Ser/Thr_kinase_AS"/>
</dbReference>
<dbReference type="PANTHER" id="PTHR48006">
    <property type="entry name" value="LEUCINE-RICH REPEAT-CONTAINING PROTEIN DDB_G0281931-RELATED"/>
    <property type="match status" value="1"/>
</dbReference>
<dbReference type="AlphaFoldDB" id="A0A7J7HZA0"/>
<dbReference type="Pfam" id="PF00560">
    <property type="entry name" value="LRR_1"/>
    <property type="match status" value="1"/>
</dbReference>
<dbReference type="Pfam" id="PF00069">
    <property type="entry name" value="Pkinase"/>
    <property type="match status" value="1"/>
</dbReference>
<evidence type="ECO:0000256" key="2">
    <source>
        <dbReference type="ARBA" id="ARBA00022614"/>
    </source>
</evidence>
<dbReference type="InterPro" id="IPR011009">
    <property type="entry name" value="Kinase-like_dom_sf"/>
</dbReference>
<evidence type="ECO:0000256" key="13">
    <source>
        <dbReference type="PROSITE-ProRule" id="PRU10141"/>
    </source>
</evidence>
<reference evidence="16 17" key="2">
    <citation type="submission" date="2020-07" db="EMBL/GenBank/DDBJ databases">
        <title>Genome assembly of wild tea tree DASZ reveals pedigree and selection history of tea varieties.</title>
        <authorList>
            <person name="Zhang W."/>
        </authorList>
    </citation>
    <scope>NUCLEOTIDE SEQUENCE [LARGE SCALE GENOMIC DNA]</scope>
    <source>
        <strain evidence="17">cv. G240</strain>
        <tissue evidence="16">Leaf</tissue>
    </source>
</reference>
<evidence type="ECO:0000259" key="15">
    <source>
        <dbReference type="PROSITE" id="PS50011"/>
    </source>
</evidence>
<evidence type="ECO:0000256" key="8">
    <source>
        <dbReference type="ARBA" id="ARBA00022777"/>
    </source>
</evidence>
<dbReference type="InterPro" id="IPR017441">
    <property type="entry name" value="Protein_kinase_ATP_BS"/>
</dbReference>
<comment type="similarity">
    <text evidence="14">Belongs to the protein kinase superfamily.</text>
</comment>
<dbReference type="GO" id="GO:0005524">
    <property type="term" value="F:ATP binding"/>
    <property type="evidence" value="ECO:0007669"/>
    <property type="project" value="UniProtKB-UniRule"/>
</dbReference>
<dbReference type="SUPFAM" id="SSF52058">
    <property type="entry name" value="L domain-like"/>
    <property type="match status" value="1"/>
</dbReference>
<evidence type="ECO:0000256" key="14">
    <source>
        <dbReference type="RuleBase" id="RU000304"/>
    </source>
</evidence>
<keyword evidence="3" id="KW-0808">Transferase</keyword>
<dbReference type="Gene3D" id="1.10.510.10">
    <property type="entry name" value="Transferase(Phosphotransferase) domain 1"/>
    <property type="match status" value="1"/>
</dbReference>